<dbReference type="AlphaFoldDB" id="A0A4Z1G588"/>
<proteinExistence type="predicted"/>
<feature type="region of interest" description="Disordered" evidence="1">
    <location>
        <begin position="98"/>
        <end position="145"/>
    </location>
</feature>
<gene>
    <name evidence="2" type="ORF">BPAE_0017g00230</name>
</gene>
<reference evidence="2 3" key="1">
    <citation type="submission" date="2017-12" db="EMBL/GenBank/DDBJ databases">
        <title>Comparative genomics of Botrytis spp.</title>
        <authorList>
            <person name="Valero-Jimenez C.A."/>
            <person name="Tapia P."/>
            <person name="Veloso J."/>
            <person name="Silva-Moreno E."/>
            <person name="Staats M."/>
            <person name="Valdes J.H."/>
            <person name="Van Kan J.A.L."/>
        </authorList>
    </citation>
    <scope>NUCLEOTIDE SEQUENCE [LARGE SCALE GENOMIC DNA]</scope>
    <source>
        <strain evidence="2 3">Bp0003</strain>
    </source>
</reference>
<evidence type="ECO:0000313" key="3">
    <source>
        <dbReference type="Proteomes" id="UP000297910"/>
    </source>
</evidence>
<feature type="compositionally biased region" description="Basic and acidic residues" evidence="1">
    <location>
        <begin position="132"/>
        <end position="145"/>
    </location>
</feature>
<keyword evidence="3" id="KW-1185">Reference proteome</keyword>
<protein>
    <submittedName>
        <fullName evidence="2">Uncharacterized protein</fullName>
    </submittedName>
</protein>
<evidence type="ECO:0000256" key="1">
    <source>
        <dbReference type="SAM" id="MobiDB-lite"/>
    </source>
</evidence>
<comment type="caution">
    <text evidence="2">The sequence shown here is derived from an EMBL/GenBank/DDBJ whole genome shotgun (WGS) entry which is preliminary data.</text>
</comment>
<feature type="region of interest" description="Disordered" evidence="1">
    <location>
        <begin position="1"/>
        <end position="27"/>
    </location>
</feature>
<dbReference type="Proteomes" id="UP000297910">
    <property type="component" value="Unassembled WGS sequence"/>
</dbReference>
<organism evidence="2 3">
    <name type="scientific">Botrytis paeoniae</name>
    <dbReference type="NCBI Taxonomy" id="278948"/>
    <lineage>
        <taxon>Eukaryota</taxon>
        <taxon>Fungi</taxon>
        <taxon>Dikarya</taxon>
        <taxon>Ascomycota</taxon>
        <taxon>Pezizomycotina</taxon>
        <taxon>Leotiomycetes</taxon>
        <taxon>Helotiales</taxon>
        <taxon>Sclerotiniaceae</taxon>
        <taxon>Botrytis</taxon>
    </lineage>
</organism>
<sequence length="201" mass="21811">MSNPKPPPAPVISPITSDKPNLPTVPMGRKSSSIFFLQPMSNCGSSSSANRDNDTNYYASIEHGILLGLRGLSHISKKSRKQQTQLTEEIPVLSLPEPANTRSVEGSGAFNTSTKRKADESIAKNTEFGDLAENHGDGTLESKGIKRRASDSIEMALYGAEESKTVSFRRETSVIPTRSLKELKLDDDFVDGDGSRAGERK</sequence>
<evidence type="ECO:0000313" key="2">
    <source>
        <dbReference type="EMBL" id="TGO29217.1"/>
    </source>
</evidence>
<name>A0A4Z1G588_9HELO</name>
<dbReference type="EMBL" id="PQXI01000017">
    <property type="protein sequence ID" value="TGO29217.1"/>
    <property type="molecule type" value="Genomic_DNA"/>
</dbReference>
<feature type="compositionally biased region" description="Pro residues" evidence="1">
    <location>
        <begin position="1"/>
        <end position="11"/>
    </location>
</feature>
<accession>A0A4Z1G588</accession>
<feature type="compositionally biased region" description="Polar residues" evidence="1">
    <location>
        <begin position="100"/>
        <end position="113"/>
    </location>
</feature>